<dbReference type="InterPro" id="IPR029056">
    <property type="entry name" value="Ribokinase-like"/>
</dbReference>
<protein>
    <recommendedName>
        <fullName evidence="1">pyridoxal kinase</fullName>
        <ecNumber evidence="1">2.7.1.35</ecNumber>
    </recommendedName>
</protein>
<dbReference type="GO" id="GO:0008478">
    <property type="term" value="F:pyridoxal kinase activity"/>
    <property type="evidence" value="ECO:0007669"/>
    <property type="project" value="UniProtKB-EC"/>
</dbReference>
<dbReference type="GO" id="GO:0008902">
    <property type="term" value="F:hydroxymethylpyrimidine kinase activity"/>
    <property type="evidence" value="ECO:0007669"/>
    <property type="project" value="TreeGrafter"/>
</dbReference>
<evidence type="ECO:0000313" key="7">
    <source>
        <dbReference type="EMBL" id="MBH0238056.1"/>
    </source>
</evidence>
<dbReference type="GO" id="GO:0005524">
    <property type="term" value="F:ATP binding"/>
    <property type="evidence" value="ECO:0007669"/>
    <property type="project" value="UniProtKB-KW"/>
</dbReference>
<dbReference type="SUPFAM" id="SSF53613">
    <property type="entry name" value="Ribokinase-like"/>
    <property type="match status" value="1"/>
</dbReference>
<evidence type="ECO:0000256" key="3">
    <source>
        <dbReference type="ARBA" id="ARBA00022741"/>
    </source>
</evidence>
<reference evidence="7" key="1">
    <citation type="submission" date="2020-12" db="EMBL/GenBank/DDBJ databases">
        <title>Methylobrevis albus sp. nov., isolated from fresh water lack sediment.</title>
        <authorList>
            <person name="Zou Q."/>
        </authorList>
    </citation>
    <scope>NUCLEOTIDE SEQUENCE</scope>
    <source>
        <strain evidence="7">L22</strain>
    </source>
</reference>
<dbReference type="PANTHER" id="PTHR10534:SF15">
    <property type="entry name" value="PYRIDOXINE_PYRIDOXAL_PYRIDOXAMINE KINASE"/>
    <property type="match status" value="1"/>
</dbReference>
<evidence type="ECO:0000313" key="8">
    <source>
        <dbReference type="Proteomes" id="UP000631694"/>
    </source>
</evidence>
<keyword evidence="2 7" id="KW-0808">Transferase</keyword>
<dbReference type="AlphaFoldDB" id="A0A931I364"/>
<dbReference type="Pfam" id="PF08543">
    <property type="entry name" value="Phos_pyr_kin"/>
    <property type="match status" value="1"/>
</dbReference>
<feature type="domain" description="Pyridoxamine kinase/Phosphomethylpyrimidine kinase" evidence="6">
    <location>
        <begin position="88"/>
        <end position="248"/>
    </location>
</feature>
<evidence type="ECO:0000256" key="1">
    <source>
        <dbReference type="ARBA" id="ARBA00012104"/>
    </source>
</evidence>
<keyword evidence="8" id="KW-1185">Reference proteome</keyword>
<sequence length="283" mass="28833">MLVISSQVVRGSVGGRAGFVLERLGHRVWQVPTVLLPWHPGHGRGTRIVASDADFAALCADLAGSPRLREIGGIVSGYLGNAAQAGPIAALVAAVKAANPAALYLCDPVIGDAGGLYVPEATAAAIRDRLLPLADIATPNMTELAWLTAAPVAGPGEAVAAARTLGPARVAVTSAPAMMRGKIATLLVSATDAVAAENQLVAGAPSGTGDLFAALLLQRLVIGMPDEKALAHAVAATFEVLVRSARAGADELALTIEQSALVRPMAMVDIRRVAAPRRPAPQP</sequence>
<dbReference type="NCBIfam" id="TIGR00687">
    <property type="entry name" value="pyridox_kin"/>
    <property type="match status" value="1"/>
</dbReference>
<evidence type="ECO:0000256" key="4">
    <source>
        <dbReference type="ARBA" id="ARBA00022777"/>
    </source>
</evidence>
<evidence type="ECO:0000259" key="6">
    <source>
        <dbReference type="Pfam" id="PF08543"/>
    </source>
</evidence>
<dbReference type="GO" id="GO:0005829">
    <property type="term" value="C:cytosol"/>
    <property type="evidence" value="ECO:0007669"/>
    <property type="project" value="TreeGrafter"/>
</dbReference>
<comment type="caution">
    <text evidence="7">The sequence shown here is derived from an EMBL/GenBank/DDBJ whole genome shotgun (WGS) entry which is preliminary data.</text>
</comment>
<organism evidence="7 8">
    <name type="scientific">Methylobrevis albus</name>
    <dbReference type="NCBI Taxonomy" id="2793297"/>
    <lineage>
        <taxon>Bacteria</taxon>
        <taxon>Pseudomonadati</taxon>
        <taxon>Pseudomonadota</taxon>
        <taxon>Alphaproteobacteria</taxon>
        <taxon>Hyphomicrobiales</taxon>
        <taxon>Pleomorphomonadaceae</taxon>
        <taxon>Methylobrevis</taxon>
    </lineage>
</organism>
<keyword evidence="3" id="KW-0547">Nucleotide-binding</keyword>
<keyword evidence="5" id="KW-0067">ATP-binding</keyword>
<evidence type="ECO:0000256" key="5">
    <source>
        <dbReference type="ARBA" id="ARBA00022840"/>
    </source>
</evidence>
<dbReference type="EC" id="2.7.1.35" evidence="1"/>
<dbReference type="PANTHER" id="PTHR10534">
    <property type="entry name" value="PYRIDOXAL KINASE"/>
    <property type="match status" value="1"/>
</dbReference>
<dbReference type="InterPro" id="IPR013749">
    <property type="entry name" value="PM/HMP-P_kinase-1"/>
</dbReference>
<gene>
    <name evidence="7" type="primary">pdxY</name>
    <name evidence="7" type="ORF">I5731_09510</name>
</gene>
<evidence type="ECO:0000256" key="2">
    <source>
        <dbReference type="ARBA" id="ARBA00022679"/>
    </source>
</evidence>
<dbReference type="GO" id="GO:0009443">
    <property type="term" value="P:pyridoxal 5'-phosphate salvage"/>
    <property type="evidence" value="ECO:0007669"/>
    <property type="project" value="InterPro"/>
</dbReference>
<dbReference type="InterPro" id="IPR004625">
    <property type="entry name" value="PyrdxlKinase"/>
</dbReference>
<name>A0A931I364_9HYPH</name>
<dbReference type="EMBL" id="JADZLT010000049">
    <property type="protein sequence ID" value="MBH0238056.1"/>
    <property type="molecule type" value="Genomic_DNA"/>
</dbReference>
<keyword evidence="4 7" id="KW-0418">Kinase</keyword>
<dbReference type="CDD" id="cd01173">
    <property type="entry name" value="pyridoxal_pyridoxamine_kinase"/>
    <property type="match status" value="1"/>
</dbReference>
<dbReference type="Gene3D" id="3.40.1190.20">
    <property type="match status" value="1"/>
</dbReference>
<proteinExistence type="predicted"/>
<dbReference type="Proteomes" id="UP000631694">
    <property type="component" value="Unassembled WGS sequence"/>
</dbReference>
<accession>A0A931I364</accession>